<reference evidence="2" key="1">
    <citation type="submission" date="2020-08" db="EMBL/GenBank/DDBJ databases">
        <title>Genome sequencing and assembly of the red palm weevil Rhynchophorus ferrugineus.</title>
        <authorList>
            <person name="Dias G.B."/>
            <person name="Bergman C.M."/>
            <person name="Manee M."/>
        </authorList>
    </citation>
    <scope>NUCLEOTIDE SEQUENCE</scope>
    <source>
        <strain evidence="2">AA-2017</strain>
        <tissue evidence="2">Whole larva</tissue>
    </source>
</reference>
<evidence type="ECO:0000256" key="1">
    <source>
        <dbReference type="SAM" id="MobiDB-lite"/>
    </source>
</evidence>
<protein>
    <submittedName>
        <fullName evidence="2">Uncharacterized protein</fullName>
    </submittedName>
</protein>
<sequence length="70" mass="7879">MVAGVLRTPRHQRDTQEEKETLYVPVKRYASRERDVYARSSDRAARTRFTADGVNSLRECCSGVEGAAFG</sequence>
<dbReference type="AlphaFoldDB" id="A0A834MMG8"/>
<feature type="region of interest" description="Disordered" evidence="1">
    <location>
        <begin position="1"/>
        <end position="20"/>
    </location>
</feature>
<gene>
    <name evidence="2" type="ORF">GWI33_009532</name>
</gene>
<organism evidence="2 3">
    <name type="scientific">Rhynchophorus ferrugineus</name>
    <name type="common">Red palm weevil</name>
    <name type="synonym">Curculio ferrugineus</name>
    <dbReference type="NCBI Taxonomy" id="354439"/>
    <lineage>
        <taxon>Eukaryota</taxon>
        <taxon>Metazoa</taxon>
        <taxon>Ecdysozoa</taxon>
        <taxon>Arthropoda</taxon>
        <taxon>Hexapoda</taxon>
        <taxon>Insecta</taxon>
        <taxon>Pterygota</taxon>
        <taxon>Neoptera</taxon>
        <taxon>Endopterygota</taxon>
        <taxon>Coleoptera</taxon>
        <taxon>Polyphaga</taxon>
        <taxon>Cucujiformia</taxon>
        <taxon>Curculionidae</taxon>
        <taxon>Dryophthorinae</taxon>
        <taxon>Rhynchophorus</taxon>
    </lineage>
</organism>
<proteinExistence type="predicted"/>
<dbReference type="Proteomes" id="UP000625711">
    <property type="component" value="Unassembled WGS sequence"/>
</dbReference>
<name>A0A834MMG8_RHYFE</name>
<accession>A0A834MMG8</accession>
<dbReference type="EMBL" id="JAACXV010000042">
    <property type="protein sequence ID" value="KAF7285855.1"/>
    <property type="molecule type" value="Genomic_DNA"/>
</dbReference>
<evidence type="ECO:0000313" key="2">
    <source>
        <dbReference type="EMBL" id="KAF7285855.1"/>
    </source>
</evidence>
<evidence type="ECO:0000313" key="3">
    <source>
        <dbReference type="Proteomes" id="UP000625711"/>
    </source>
</evidence>
<feature type="compositionally biased region" description="Basic and acidic residues" evidence="1">
    <location>
        <begin position="11"/>
        <end position="20"/>
    </location>
</feature>
<comment type="caution">
    <text evidence="2">The sequence shown here is derived from an EMBL/GenBank/DDBJ whole genome shotgun (WGS) entry which is preliminary data.</text>
</comment>
<keyword evidence="3" id="KW-1185">Reference proteome</keyword>